<name>A0A059E0U5_9PROT</name>
<evidence type="ECO:0000256" key="17">
    <source>
        <dbReference type="SAM" id="Phobius"/>
    </source>
</evidence>
<comment type="subcellular location">
    <subcellularLocation>
        <location evidence="2">Cell inner membrane</location>
        <topology evidence="2">Multi-pass membrane protein</topology>
    </subcellularLocation>
</comment>
<reference evidence="19 20" key="1">
    <citation type="journal article" date="2014" name="Antonie Van Leeuwenhoek">
        <title>Hyphomonas beringensis sp. nov. and Hyphomonas chukchiensis sp. nov., isolated from surface seawater of the Bering Sea and Chukchi Sea.</title>
        <authorList>
            <person name="Li C."/>
            <person name="Lai Q."/>
            <person name="Li G."/>
            <person name="Dong C."/>
            <person name="Wang J."/>
            <person name="Liao Y."/>
            <person name="Shao Z."/>
        </authorList>
    </citation>
    <scope>NUCLEOTIDE SEQUENCE [LARGE SCALE GENOMIC DNA]</scope>
    <source>
        <strain evidence="19 20">22II1-22F38</strain>
    </source>
</reference>
<dbReference type="eggNOG" id="COG1282">
    <property type="taxonomic scope" value="Bacteria"/>
</dbReference>
<evidence type="ECO:0000256" key="4">
    <source>
        <dbReference type="ARBA" id="ARBA00012943"/>
    </source>
</evidence>
<evidence type="ECO:0000256" key="16">
    <source>
        <dbReference type="PIRNR" id="PIRNR000204"/>
    </source>
</evidence>
<dbReference type="AlphaFoldDB" id="A0A059E0U5"/>
<dbReference type="InterPro" id="IPR029035">
    <property type="entry name" value="DHS-like_NAD/FAD-binding_dom"/>
</dbReference>
<dbReference type="EMBL" id="AWFH01000023">
    <property type="protein sequence ID" value="KCZ60470.1"/>
    <property type="molecule type" value="Genomic_DNA"/>
</dbReference>
<accession>A0A059E0U5</accession>
<evidence type="ECO:0000259" key="18">
    <source>
        <dbReference type="Pfam" id="PF02233"/>
    </source>
</evidence>
<keyword evidence="6 16" id="KW-1003">Cell membrane</keyword>
<evidence type="ECO:0000256" key="5">
    <source>
        <dbReference type="ARBA" id="ARBA00014581"/>
    </source>
</evidence>
<evidence type="ECO:0000313" key="19">
    <source>
        <dbReference type="EMBL" id="KCZ60470.1"/>
    </source>
</evidence>
<dbReference type="PANTHER" id="PTHR44758:SF1">
    <property type="entry name" value="NAD(P) TRANSHYDROGENASE SUBUNIT BETA"/>
    <property type="match status" value="1"/>
</dbReference>
<feature type="domain" description="NADP transhydrogenase beta-like" evidence="18">
    <location>
        <begin position="11"/>
        <end position="470"/>
    </location>
</feature>
<gene>
    <name evidence="19" type="ORF">HY36_05680</name>
</gene>
<evidence type="ECO:0000256" key="11">
    <source>
        <dbReference type="ARBA" id="ARBA00022989"/>
    </source>
</evidence>
<evidence type="ECO:0000256" key="14">
    <source>
        <dbReference type="ARBA" id="ARBA00048202"/>
    </source>
</evidence>
<dbReference type="FunFam" id="3.40.50.1220:FF:000002">
    <property type="entry name" value="NAD(P) transhydrogenase subunit beta"/>
    <property type="match status" value="1"/>
</dbReference>
<keyword evidence="10 16" id="KW-1278">Translocase</keyword>
<dbReference type="PIRSF" id="PIRSF000204">
    <property type="entry name" value="PNTB"/>
    <property type="match status" value="1"/>
</dbReference>
<dbReference type="SUPFAM" id="SSF52467">
    <property type="entry name" value="DHS-like NAD/FAD-binding domain"/>
    <property type="match status" value="1"/>
</dbReference>
<dbReference type="GO" id="GO:0008750">
    <property type="term" value="F:proton-translocating NAD(P)+ transhydrogenase activity"/>
    <property type="evidence" value="ECO:0007669"/>
    <property type="project" value="UniProtKB-EC"/>
</dbReference>
<comment type="similarity">
    <text evidence="3 16">Belongs to the PNT beta subunit family.</text>
</comment>
<feature type="transmembrane region" description="Helical" evidence="17">
    <location>
        <begin position="39"/>
        <end position="57"/>
    </location>
</feature>
<feature type="transmembrane region" description="Helical" evidence="17">
    <location>
        <begin position="129"/>
        <end position="151"/>
    </location>
</feature>
<dbReference type="Proteomes" id="UP000024547">
    <property type="component" value="Unassembled WGS sequence"/>
</dbReference>
<evidence type="ECO:0000256" key="1">
    <source>
        <dbReference type="ARBA" id="ARBA00003943"/>
    </source>
</evidence>
<keyword evidence="7 16" id="KW-0997">Cell inner membrane</keyword>
<keyword evidence="13 16" id="KW-0472">Membrane</keyword>
<keyword evidence="20" id="KW-1185">Reference proteome</keyword>
<evidence type="ECO:0000256" key="8">
    <source>
        <dbReference type="ARBA" id="ARBA00022692"/>
    </source>
</evidence>
<dbReference type="GO" id="GO:0005886">
    <property type="term" value="C:plasma membrane"/>
    <property type="evidence" value="ECO:0007669"/>
    <property type="project" value="UniProtKB-SubCell"/>
</dbReference>
<feature type="transmembrane region" description="Helical" evidence="17">
    <location>
        <begin position="6"/>
        <end position="27"/>
    </location>
</feature>
<dbReference type="InterPro" id="IPR034300">
    <property type="entry name" value="PNTB-like"/>
</dbReference>
<feature type="transmembrane region" description="Helical" evidence="17">
    <location>
        <begin position="63"/>
        <end position="82"/>
    </location>
</feature>
<keyword evidence="11 17" id="KW-1133">Transmembrane helix</keyword>
<evidence type="ECO:0000256" key="13">
    <source>
        <dbReference type="ARBA" id="ARBA00023136"/>
    </source>
</evidence>
<evidence type="ECO:0000313" key="20">
    <source>
        <dbReference type="Proteomes" id="UP000024547"/>
    </source>
</evidence>
<dbReference type="Gene3D" id="3.40.50.1220">
    <property type="entry name" value="TPP-binding domain"/>
    <property type="match status" value="1"/>
</dbReference>
<protein>
    <recommendedName>
        <fullName evidence="5 16">NAD(P) transhydrogenase subunit beta</fullName>
        <ecNumber evidence="4 16">7.1.1.1</ecNumber>
    </recommendedName>
    <alternativeName>
        <fullName evidence="16">Nicotinamide nucleotide transhydrogenase subunit beta</fullName>
    </alternativeName>
</protein>
<comment type="subunit">
    <text evidence="15">Complex of an alpha and a beta chain; in Rhodospirillum, the alpha chain seems to be made of two subunits.</text>
</comment>
<dbReference type="PATRIC" id="fig|1280948.3.peg.2192"/>
<organism evidence="19 20">
    <name type="scientific">Hyphomonas atlantica</name>
    <dbReference type="NCBI Taxonomy" id="1280948"/>
    <lineage>
        <taxon>Bacteria</taxon>
        <taxon>Pseudomonadati</taxon>
        <taxon>Pseudomonadota</taxon>
        <taxon>Alphaproteobacteria</taxon>
        <taxon>Hyphomonadales</taxon>
        <taxon>Hyphomonadaceae</taxon>
        <taxon>Hyphomonas</taxon>
    </lineage>
</organism>
<dbReference type="PANTHER" id="PTHR44758">
    <property type="entry name" value="NAD(P) TRANSHYDROGENASE SUBUNIT BETA"/>
    <property type="match status" value="1"/>
</dbReference>
<evidence type="ECO:0000256" key="6">
    <source>
        <dbReference type="ARBA" id="ARBA00022475"/>
    </source>
</evidence>
<dbReference type="Pfam" id="PF02233">
    <property type="entry name" value="PNTB"/>
    <property type="match status" value="1"/>
</dbReference>
<dbReference type="GeneID" id="92501211"/>
<evidence type="ECO:0000256" key="10">
    <source>
        <dbReference type="ARBA" id="ARBA00022967"/>
    </source>
</evidence>
<evidence type="ECO:0000256" key="3">
    <source>
        <dbReference type="ARBA" id="ARBA00007919"/>
    </source>
</evidence>
<evidence type="ECO:0000256" key="15">
    <source>
        <dbReference type="ARBA" id="ARBA00066047"/>
    </source>
</evidence>
<keyword evidence="8 17" id="KW-0812">Transmembrane</keyword>
<feature type="transmembrane region" description="Helical" evidence="17">
    <location>
        <begin position="197"/>
        <end position="217"/>
    </location>
</feature>
<feature type="transmembrane region" description="Helical" evidence="17">
    <location>
        <begin position="94"/>
        <end position="117"/>
    </location>
</feature>
<dbReference type="EC" id="7.1.1.1" evidence="4 16"/>
<keyword evidence="12 16" id="KW-0520">NAD</keyword>
<keyword evidence="9 16" id="KW-0521">NADP</keyword>
<dbReference type="InterPro" id="IPR012136">
    <property type="entry name" value="NADH_DH_b"/>
</dbReference>
<evidence type="ECO:0000256" key="2">
    <source>
        <dbReference type="ARBA" id="ARBA00004429"/>
    </source>
</evidence>
<dbReference type="STRING" id="1280948.HY36_05680"/>
<comment type="caution">
    <text evidence="19">The sequence shown here is derived from an EMBL/GenBank/DDBJ whole genome shotgun (WGS) entry which is preliminary data.</text>
</comment>
<dbReference type="RefSeq" id="WP_035552358.1">
    <property type="nucleotide sequence ID" value="NZ_AWFH01000023.1"/>
</dbReference>
<comment type="catalytic activity">
    <reaction evidence="14 16">
        <text>NAD(+) + NADPH + H(+)(in) = NADH + NADP(+) + H(+)(out)</text>
        <dbReference type="Rhea" id="RHEA:47992"/>
        <dbReference type="ChEBI" id="CHEBI:15378"/>
        <dbReference type="ChEBI" id="CHEBI:57540"/>
        <dbReference type="ChEBI" id="CHEBI:57783"/>
        <dbReference type="ChEBI" id="CHEBI:57945"/>
        <dbReference type="ChEBI" id="CHEBI:58349"/>
        <dbReference type="EC" id="7.1.1.1"/>
    </reaction>
</comment>
<proteinExistence type="inferred from homology"/>
<evidence type="ECO:0000256" key="12">
    <source>
        <dbReference type="ARBA" id="ARBA00023027"/>
    </source>
</evidence>
<dbReference type="GO" id="GO:0050661">
    <property type="term" value="F:NADP binding"/>
    <property type="evidence" value="ECO:0007669"/>
    <property type="project" value="InterPro"/>
</dbReference>
<evidence type="ECO:0000256" key="7">
    <source>
        <dbReference type="ARBA" id="ARBA00022519"/>
    </source>
</evidence>
<dbReference type="OrthoDB" id="9763786at2"/>
<comment type="function">
    <text evidence="1 16">The transhydrogenation between NADH and NADP is coupled to respiration and ATP hydrolysis and functions as a proton pump across the membrane.</text>
</comment>
<feature type="transmembrane region" description="Helical" evidence="17">
    <location>
        <begin position="172"/>
        <end position="191"/>
    </location>
</feature>
<evidence type="ECO:0000256" key="9">
    <source>
        <dbReference type="ARBA" id="ARBA00022857"/>
    </source>
</evidence>
<sequence>MDSFQTTWAPLLYLVAGILFILALRGLSSPATSRAGNRNGMIGMAIAVATTLALVWNQLDLETWGLILGGVAIGGTIGAIIARKIPMTDMPQLVAAFHSLVGLAAVLVAAAALYSPISFGIAGLEGIKAASLIELGLGSAIGALTFTGSLIAFAKLNGNMSGAPIMLPARHLLNILIGVGIVALLVVLIQTHGQAQWAFWGLTVLALILGITLIIPIGGADMPVVVSMLNSYSGWAAAALGFTLGNFALIITGALVGSSGAILSYIMCKGMNRSFISVILGGFGGDDAAAGAAGADADRPFKRGSAEDAAFIMKNASKVIIVPGYGMAVAQAQHALKEMADKLKEEGVEVKYAIHPVAGRMPGHMNVLLAEAQVPYDEVFELEDINSDFRNSEVAFVIGANDVTNPAAKTDTTSPIYGMPVLDVENAGTVLFIKRSMGSGYAGIQNELFFRDNTMMLLADAKKMVEDIVKNL</sequence>